<dbReference type="SUPFAM" id="SSF52738">
    <property type="entry name" value="Methylesterase CheB, C-terminal domain"/>
    <property type="match status" value="1"/>
</dbReference>
<dbReference type="PROSITE" id="PS50110">
    <property type="entry name" value="RESPONSE_REGULATORY"/>
    <property type="match status" value="1"/>
</dbReference>
<dbReference type="EMBL" id="RXMA01000006">
    <property type="protein sequence ID" value="RTR21435.1"/>
    <property type="molecule type" value="Genomic_DNA"/>
</dbReference>
<keyword evidence="11" id="KW-0489">Methyltransferase</keyword>
<comment type="caution">
    <text evidence="11">The sequence shown here is derived from an EMBL/GenBank/DDBJ whole genome shotgun (WGS) entry which is preliminary data.</text>
</comment>
<dbReference type="PIRSF" id="PIRSF000876">
    <property type="entry name" value="RR_chemtxs_CheB"/>
    <property type="match status" value="1"/>
</dbReference>
<dbReference type="SMART" id="SM00448">
    <property type="entry name" value="REC"/>
    <property type="match status" value="1"/>
</dbReference>
<dbReference type="EC" id="3.1.1.61" evidence="4"/>
<reference evidence="11 12" key="1">
    <citation type="submission" date="2018-12" db="EMBL/GenBank/DDBJ databases">
        <authorList>
            <person name="Yang Y."/>
        </authorList>
    </citation>
    <scope>NUCLEOTIDE SEQUENCE [LARGE SCALE GENOMIC DNA]</scope>
    <source>
        <strain evidence="11 12">L-25-5w-1</strain>
    </source>
</reference>
<protein>
    <recommendedName>
        <fullName evidence="4">protein-glutamate methylesterase</fullName>
        <ecNumber evidence="4">3.1.1.61</ecNumber>
    </recommendedName>
</protein>
<dbReference type="InterPro" id="IPR001789">
    <property type="entry name" value="Sig_transdc_resp-reg_receiver"/>
</dbReference>
<feature type="active site" evidence="6">
    <location>
        <position position="313"/>
    </location>
</feature>
<dbReference type="InterPro" id="IPR000673">
    <property type="entry name" value="Sig_transdc_resp-reg_Me-estase"/>
</dbReference>
<dbReference type="NCBIfam" id="NF001965">
    <property type="entry name" value="PRK00742.1"/>
    <property type="match status" value="1"/>
</dbReference>
<feature type="active site" evidence="6">
    <location>
        <position position="218"/>
    </location>
</feature>
<dbReference type="Pfam" id="PF01339">
    <property type="entry name" value="CheB_methylest"/>
    <property type="match status" value="1"/>
</dbReference>
<dbReference type="Pfam" id="PF00072">
    <property type="entry name" value="Response_reg"/>
    <property type="match status" value="1"/>
</dbReference>
<feature type="modified residue" description="4-aspartylphosphate" evidence="7">
    <location>
        <position position="58"/>
    </location>
</feature>
<keyword evidence="11" id="KW-0808">Transferase</keyword>
<dbReference type="GO" id="GO:0006935">
    <property type="term" value="P:chemotaxis"/>
    <property type="evidence" value="ECO:0007669"/>
    <property type="project" value="UniProtKB-UniRule"/>
</dbReference>
<dbReference type="InterPro" id="IPR008248">
    <property type="entry name" value="CheB-like"/>
</dbReference>
<dbReference type="SUPFAM" id="SSF52172">
    <property type="entry name" value="CheY-like"/>
    <property type="match status" value="1"/>
</dbReference>
<evidence type="ECO:0000256" key="6">
    <source>
        <dbReference type="PROSITE-ProRule" id="PRU00050"/>
    </source>
</evidence>
<evidence type="ECO:0000256" key="5">
    <source>
        <dbReference type="ARBA" id="ARBA00048267"/>
    </source>
</evidence>
<dbReference type="Gene3D" id="3.40.50.180">
    <property type="entry name" value="Methylesterase CheB, C-terminal domain"/>
    <property type="match status" value="1"/>
</dbReference>
<evidence type="ECO:0000256" key="2">
    <source>
        <dbReference type="ARBA" id="ARBA00022500"/>
    </source>
</evidence>
<keyword evidence="3 6" id="KW-0378">Hydrolase</keyword>
<dbReference type="GO" id="GO:0000156">
    <property type="term" value="F:phosphorelay response regulator activity"/>
    <property type="evidence" value="ECO:0007669"/>
    <property type="project" value="InterPro"/>
</dbReference>
<dbReference type="GO" id="GO:0005737">
    <property type="term" value="C:cytoplasm"/>
    <property type="evidence" value="ECO:0007669"/>
    <property type="project" value="InterPro"/>
</dbReference>
<accession>A0A3S0K5I7</accession>
<dbReference type="CDD" id="cd16432">
    <property type="entry name" value="CheB_Rec"/>
    <property type="match status" value="1"/>
</dbReference>
<evidence type="ECO:0000256" key="1">
    <source>
        <dbReference type="ARBA" id="ARBA00022490"/>
    </source>
</evidence>
<evidence type="ECO:0000259" key="9">
    <source>
        <dbReference type="PROSITE" id="PS50110"/>
    </source>
</evidence>
<dbReference type="InterPro" id="IPR011006">
    <property type="entry name" value="CheY-like_superfamily"/>
</dbReference>
<dbReference type="GO" id="GO:0008168">
    <property type="term" value="F:methyltransferase activity"/>
    <property type="evidence" value="ECO:0007669"/>
    <property type="project" value="UniProtKB-KW"/>
</dbReference>
<evidence type="ECO:0000313" key="12">
    <source>
        <dbReference type="Proteomes" id="UP000277007"/>
    </source>
</evidence>
<name>A0A3S0K5I7_9PROT</name>
<evidence type="ECO:0000256" key="7">
    <source>
        <dbReference type="PROSITE-ProRule" id="PRU00169"/>
    </source>
</evidence>
<feature type="domain" description="Response regulatory" evidence="9">
    <location>
        <begin position="7"/>
        <end position="124"/>
    </location>
</feature>
<keyword evidence="1" id="KW-0963">Cytoplasm</keyword>
<dbReference type="CDD" id="cd17541">
    <property type="entry name" value="REC_CheB-like"/>
    <property type="match status" value="1"/>
</dbReference>
<keyword evidence="2 6" id="KW-0145">Chemotaxis</keyword>
<feature type="active site" evidence="6">
    <location>
        <position position="192"/>
    </location>
</feature>
<dbReference type="GO" id="GO:0008984">
    <property type="term" value="F:protein-glutamate methylesterase activity"/>
    <property type="evidence" value="ECO:0007669"/>
    <property type="project" value="UniProtKB-EC"/>
</dbReference>
<evidence type="ECO:0000256" key="4">
    <source>
        <dbReference type="ARBA" id="ARBA00039140"/>
    </source>
</evidence>
<evidence type="ECO:0000256" key="3">
    <source>
        <dbReference type="ARBA" id="ARBA00022801"/>
    </source>
</evidence>
<dbReference type="PANTHER" id="PTHR42872">
    <property type="entry name" value="PROTEIN-GLUTAMATE METHYLESTERASE/PROTEIN-GLUTAMINE GLUTAMINASE"/>
    <property type="match status" value="1"/>
</dbReference>
<proteinExistence type="predicted"/>
<organism evidence="11 12">
    <name type="scientific">Azospirillum griseum</name>
    <dbReference type="NCBI Taxonomy" id="2496639"/>
    <lineage>
        <taxon>Bacteria</taxon>
        <taxon>Pseudomonadati</taxon>
        <taxon>Pseudomonadota</taxon>
        <taxon>Alphaproteobacteria</taxon>
        <taxon>Rhodospirillales</taxon>
        <taxon>Azospirillaceae</taxon>
        <taxon>Azospirillum</taxon>
    </lineage>
</organism>
<dbReference type="Proteomes" id="UP000277007">
    <property type="component" value="Unassembled WGS sequence"/>
</dbReference>
<dbReference type="Gene3D" id="3.40.50.2300">
    <property type="match status" value="1"/>
</dbReference>
<gene>
    <name evidence="11" type="primary">cheB</name>
    <name evidence="11" type="ORF">EJ903_08465</name>
</gene>
<comment type="catalytic activity">
    <reaction evidence="5">
        <text>[protein]-L-glutamate 5-O-methyl ester + H2O = L-glutamyl-[protein] + methanol + H(+)</text>
        <dbReference type="Rhea" id="RHEA:23236"/>
        <dbReference type="Rhea" id="RHEA-COMP:10208"/>
        <dbReference type="Rhea" id="RHEA-COMP:10311"/>
        <dbReference type="ChEBI" id="CHEBI:15377"/>
        <dbReference type="ChEBI" id="CHEBI:15378"/>
        <dbReference type="ChEBI" id="CHEBI:17790"/>
        <dbReference type="ChEBI" id="CHEBI:29973"/>
        <dbReference type="ChEBI" id="CHEBI:82795"/>
        <dbReference type="EC" id="3.1.1.61"/>
    </reaction>
</comment>
<dbReference type="AlphaFoldDB" id="A0A3S0K5I7"/>
<dbReference type="PANTHER" id="PTHR42872:SF6">
    <property type="entry name" value="PROTEIN-GLUTAMATE METHYLESTERASE_PROTEIN-GLUTAMINE GLUTAMINASE"/>
    <property type="match status" value="1"/>
</dbReference>
<evidence type="ECO:0000256" key="8">
    <source>
        <dbReference type="SAM" id="MobiDB-lite"/>
    </source>
</evidence>
<evidence type="ECO:0000313" key="11">
    <source>
        <dbReference type="EMBL" id="RTR21435.1"/>
    </source>
</evidence>
<keyword evidence="12" id="KW-1185">Reference proteome</keyword>
<dbReference type="InterPro" id="IPR035909">
    <property type="entry name" value="CheB_C"/>
</dbReference>
<dbReference type="PROSITE" id="PS50122">
    <property type="entry name" value="CHEB"/>
    <property type="match status" value="1"/>
</dbReference>
<dbReference type="GO" id="GO:0032259">
    <property type="term" value="P:methylation"/>
    <property type="evidence" value="ECO:0007669"/>
    <property type="project" value="UniProtKB-KW"/>
</dbReference>
<feature type="region of interest" description="Disordered" evidence="8">
    <location>
        <begin position="157"/>
        <end position="184"/>
    </location>
</feature>
<evidence type="ECO:0000259" key="10">
    <source>
        <dbReference type="PROSITE" id="PS50122"/>
    </source>
</evidence>
<feature type="domain" description="CheB-type methylesterase" evidence="10">
    <location>
        <begin position="180"/>
        <end position="371"/>
    </location>
</feature>
<dbReference type="RefSeq" id="WP_126614098.1">
    <property type="nucleotide sequence ID" value="NZ_JBHUCY010000001.1"/>
</dbReference>
<sequence length="373" mass="39045">MDAPRIRLLVVDDSNFVRVALRKMLETAADIDIVGEARNGAEALRLSRRLKPHVVAMDLNMPIMDGIEAVQAIAQEKGPPCIMVSNETSDGANATIRALESGAVDFVCKNTSFIAFDTVSIERQLTDKVRHWGRWRMTALGEGRVKPAPVVEAVTARPSLSPRTVQPVSERTGRGHAGQGHNRPDLVVVGVSTGGPVALVELLGGLGPLPCPLVVAQHMPASFTAGFAASLARTLKRPVVEGEEGAPLEPGTVVILRGGTDWAVKRSAAGRFLLQRVADSGEPHHPSANRLFRSAGLEASAPVGVILTGMGDDGSAGAAELAARRHPVLVQDPATCAVDGMPNSAIRAGVATDVLPVAALAAKLNALFTLTQA</sequence>
<dbReference type="OrthoDB" id="9793421at2"/>
<keyword evidence="7" id="KW-0597">Phosphoprotein</keyword>